<evidence type="ECO:0000256" key="1">
    <source>
        <dbReference type="ARBA" id="ARBA00000370"/>
    </source>
</evidence>
<comment type="pathway">
    <text evidence="3">Carbohydrate degradation.</text>
</comment>
<dbReference type="Gene3D" id="3.40.720.10">
    <property type="entry name" value="Alkaline Phosphatase, subunit A"/>
    <property type="match status" value="1"/>
</dbReference>
<dbReference type="EMBL" id="PCWR01000018">
    <property type="protein sequence ID" value="PIR07495.1"/>
    <property type="molecule type" value="Genomic_DNA"/>
</dbReference>
<feature type="domain" description="Metalloenzyme" evidence="6">
    <location>
        <begin position="2"/>
        <end position="95"/>
    </location>
</feature>
<dbReference type="Pfam" id="PF01676">
    <property type="entry name" value="Metalloenzyme"/>
    <property type="match status" value="1"/>
</dbReference>
<protein>
    <recommendedName>
        <fullName evidence="6">Metalloenzyme domain-containing protein</fullName>
    </recommendedName>
</protein>
<evidence type="ECO:0000256" key="5">
    <source>
        <dbReference type="ARBA" id="ARBA00023152"/>
    </source>
</evidence>
<dbReference type="InterPro" id="IPR017850">
    <property type="entry name" value="Alkaline_phosphatase_core_sf"/>
</dbReference>
<dbReference type="PANTHER" id="PTHR31209">
    <property type="entry name" value="COFACTOR-INDEPENDENT PHOSPHOGLYCERATE MUTASE"/>
    <property type="match status" value="1"/>
</dbReference>
<organism evidence="7 8">
    <name type="scientific">Candidatus Jorgensenbacteria bacterium CG11_big_fil_rev_8_21_14_0_20_38_23</name>
    <dbReference type="NCBI Taxonomy" id="1974594"/>
    <lineage>
        <taxon>Bacteria</taxon>
        <taxon>Candidatus Joergenseniibacteriota</taxon>
    </lineage>
</organism>
<dbReference type="GO" id="GO:0046872">
    <property type="term" value="F:metal ion binding"/>
    <property type="evidence" value="ECO:0007669"/>
    <property type="project" value="InterPro"/>
</dbReference>
<comment type="function">
    <text evidence="2">Catalyzes the interconversion of 2-phosphoglycerate and 3-phosphoglycerate.</text>
</comment>
<comment type="caution">
    <text evidence="7">The sequence shown here is derived from an EMBL/GenBank/DDBJ whole genome shotgun (WGS) entry which is preliminary data.</text>
</comment>
<evidence type="ECO:0000313" key="7">
    <source>
        <dbReference type="EMBL" id="PIR07495.1"/>
    </source>
</evidence>
<evidence type="ECO:0000256" key="4">
    <source>
        <dbReference type="ARBA" id="ARBA00005524"/>
    </source>
</evidence>
<sequence>MHIKAADSLAEDGNFKAKKEFIEKIDKNLKPILNLKDTLIIVTADHSTCSLLKRHCLEPIPILIYGNGKNGVQKFSEKACQKGKFGKLKQLDLMPEILKLAKS</sequence>
<proteinExistence type="inferred from homology"/>
<dbReference type="GO" id="GO:0006096">
    <property type="term" value="P:glycolytic process"/>
    <property type="evidence" value="ECO:0007669"/>
    <property type="project" value="UniProtKB-KW"/>
</dbReference>
<name>A0A2H0NH40_9BACT</name>
<dbReference type="Proteomes" id="UP000228867">
    <property type="component" value="Unassembled WGS sequence"/>
</dbReference>
<comment type="similarity">
    <text evidence="4">Belongs to the BPG-independent phosphoglycerate mutase family. A-PGAM subfamily.</text>
</comment>
<evidence type="ECO:0000256" key="3">
    <source>
        <dbReference type="ARBA" id="ARBA00004921"/>
    </source>
</evidence>
<dbReference type="PANTHER" id="PTHR31209:SF0">
    <property type="entry name" value="METALLOENZYME DOMAIN-CONTAINING PROTEIN"/>
    <property type="match status" value="1"/>
</dbReference>
<gene>
    <name evidence="7" type="ORF">COV54_00775</name>
</gene>
<reference evidence="7 8" key="1">
    <citation type="submission" date="2017-09" db="EMBL/GenBank/DDBJ databases">
        <title>Depth-based differentiation of microbial function through sediment-hosted aquifers and enrichment of novel symbionts in the deep terrestrial subsurface.</title>
        <authorList>
            <person name="Probst A.J."/>
            <person name="Ladd B."/>
            <person name="Jarett J.K."/>
            <person name="Geller-Mcgrath D.E."/>
            <person name="Sieber C.M."/>
            <person name="Emerson J.B."/>
            <person name="Anantharaman K."/>
            <person name="Thomas B.C."/>
            <person name="Malmstrom R."/>
            <person name="Stieglmeier M."/>
            <person name="Klingl A."/>
            <person name="Woyke T."/>
            <person name="Ryan C.M."/>
            <person name="Banfield J.F."/>
        </authorList>
    </citation>
    <scope>NUCLEOTIDE SEQUENCE [LARGE SCALE GENOMIC DNA]</scope>
    <source>
        <strain evidence="7">CG11_big_fil_rev_8_21_14_0_20_38_23</strain>
    </source>
</reference>
<comment type="catalytic activity">
    <reaction evidence="1">
        <text>(2R)-2-phosphoglycerate = (2R)-3-phosphoglycerate</text>
        <dbReference type="Rhea" id="RHEA:15901"/>
        <dbReference type="ChEBI" id="CHEBI:58272"/>
        <dbReference type="ChEBI" id="CHEBI:58289"/>
        <dbReference type="EC" id="5.4.2.12"/>
    </reaction>
</comment>
<evidence type="ECO:0000256" key="2">
    <source>
        <dbReference type="ARBA" id="ARBA00002315"/>
    </source>
</evidence>
<accession>A0A2H0NH40</accession>
<dbReference type="GO" id="GO:0004619">
    <property type="term" value="F:phosphoglycerate mutase activity"/>
    <property type="evidence" value="ECO:0007669"/>
    <property type="project" value="UniProtKB-EC"/>
</dbReference>
<dbReference type="InterPro" id="IPR006124">
    <property type="entry name" value="Metalloenzyme"/>
</dbReference>
<dbReference type="SUPFAM" id="SSF53649">
    <property type="entry name" value="Alkaline phosphatase-like"/>
    <property type="match status" value="1"/>
</dbReference>
<dbReference type="AlphaFoldDB" id="A0A2H0NH40"/>
<keyword evidence="5" id="KW-0324">Glycolysis</keyword>
<dbReference type="InterPro" id="IPR004456">
    <property type="entry name" value="Pglycerate_mutase_ApgM"/>
</dbReference>
<evidence type="ECO:0000313" key="8">
    <source>
        <dbReference type="Proteomes" id="UP000228867"/>
    </source>
</evidence>
<evidence type="ECO:0000259" key="6">
    <source>
        <dbReference type="Pfam" id="PF01676"/>
    </source>
</evidence>